<feature type="compositionally biased region" description="Basic and acidic residues" evidence="1">
    <location>
        <begin position="1"/>
        <end position="10"/>
    </location>
</feature>
<protein>
    <submittedName>
        <fullName evidence="2">Uncharacterized protein</fullName>
    </submittedName>
</protein>
<evidence type="ECO:0000313" key="2">
    <source>
        <dbReference type="EMBL" id="KAJ1206987.1"/>
    </source>
</evidence>
<evidence type="ECO:0000313" key="3">
    <source>
        <dbReference type="Proteomes" id="UP001066276"/>
    </source>
</evidence>
<sequence length="117" mass="11896">MQVVVHRGEEGLAAGSDSSPGSPPALRAAGEVKGSPRFLLGAAARLRGTLGGGLSERPGHGLGPVPFGMVECRSTLRPGGAAALTRGRTLCWGPHGPAMRSCRAEGARPTYLVAGWL</sequence>
<proteinExistence type="predicted"/>
<dbReference type="Proteomes" id="UP001066276">
    <property type="component" value="Chromosome 1_2"/>
</dbReference>
<accession>A0AAV7W357</accession>
<keyword evidence="3" id="KW-1185">Reference proteome</keyword>
<organism evidence="2 3">
    <name type="scientific">Pleurodeles waltl</name>
    <name type="common">Iberian ribbed newt</name>
    <dbReference type="NCBI Taxonomy" id="8319"/>
    <lineage>
        <taxon>Eukaryota</taxon>
        <taxon>Metazoa</taxon>
        <taxon>Chordata</taxon>
        <taxon>Craniata</taxon>
        <taxon>Vertebrata</taxon>
        <taxon>Euteleostomi</taxon>
        <taxon>Amphibia</taxon>
        <taxon>Batrachia</taxon>
        <taxon>Caudata</taxon>
        <taxon>Salamandroidea</taxon>
        <taxon>Salamandridae</taxon>
        <taxon>Pleurodelinae</taxon>
        <taxon>Pleurodeles</taxon>
    </lineage>
</organism>
<feature type="compositionally biased region" description="Low complexity" evidence="1">
    <location>
        <begin position="11"/>
        <end position="26"/>
    </location>
</feature>
<dbReference type="AlphaFoldDB" id="A0AAV7W357"/>
<feature type="region of interest" description="Disordered" evidence="1">
    <location>
        <begin position="1"/>
        <end position="30"/>
    </location>
</feature>
<reference evidence="2" key="1">
    <citation type="journal article" date="2022" name="bioRxiv">
        <title>Sequencing and chromosome-scale assembly of the giantPleurodeles waltlgenome.</title>
        <authorList>
            <person name="Brown T."/>
            <person name="Elewa A."/>
            <person name="Iarovenko S."/>
            <person name="Subramanian E."/>
            <person name="Araus A.J."/>
            <person name="Petzold A."/>
            <person name="Susuki M."/>
            <person name="Suzuki K.-i.T."/>
            <person name="Hayashi T."/>
            <person name="Toyoda A."/>
            <person name="Oliveira C."/>
            <person name="Osipova E."/>
            <person name="Leigh N.D."/>
            <person name="Simon A."/>
            <person name="Yun M.H."/>
        </authorList>
    </citation>
    <scope>NUCLEOTIDE SEQUENCE</scope>
    <source>
        <strain evidence="2">20211129_DDA</strain>
        <tissue evidence="2">Liver</tissue>
    </source>
</reference>
<gene>
    <name evidence="2" type="ORF">NDU88_002380</name>
</gene>
<dbReference type="EMBL" id="JANPWB010000002">
    <property type="protein sequence ID" value="KAJ1206987.1"/>
    <property type="molecule type" value="Genomic_DNA"/>
</dbReference>
<evidence type="ECO:0000256" key="1">
    <source>
        <dbReference type="SAM" id="MobiDB-lite"/>
    </source>
</evidence>
<comment type="caution">
    <text evidence="2">The sequence shown here is derived from an EMBL/GenBank/DDBJ whole genome shotgun (WGS) entry which is preliminary data.</text>
</comment>
<name>A0AAV7W357_PLEWA</name>